<protein>
    <recommendedName>
        <fullName evidence="1">riboflavin kinase</fullName>
        <ecNumber evidence="1">2.7.1.26</ecNumber>
    </recommendedName>
</protein>
<dbReference type="SUPFAM" id="SSF82114">
    <property type="entry name" value="Riboflavin kinase-like"/>
    <property type="match status" value="1"/>
</dbReference>
<evidence type="ECO:0000256" key="7">
    <source>
        <dbReference type="ARBA" id="ARBA00047880"/>
    </source>
</evidence>
<keyword evidence="6" id="KW-0067">ATP-binding</keyword>
<dbReference type="InterPro" id="IPR023468">
    <property type="entry name" value="Riboflavin_kinase"/>
</dbReference>
<sequence>MLRGEVVPGDGRGRVLGFPTANLRCHDGVLPDDGIYAVWVRIDDDPTPRAGTVSVGTNPTFAGERERRVEVHLHAVDVDLYGRTLAVELVAYLRPTLCFADADALIAQSVIDIADSDAALAR</sequence>
<evidence type="ECO:0000313" key="9">
    <source>
        <dbReference type="EMBL" id="MCK2037681.1"/>
    </source>
</evidence>
<keyword evidence="10" id="KW-1185">Reference proteome</keyword>
<accession>A0ABT0FIR6</accession>
<keyword evidence="3" id="KW-0288">FMN</keyword>
<keyword evidence="4" id="KW-0808">Transferase</keyword>
<keyword evidence="9" id="KW-0418">Kinase</keyword>
<dbReference type="PANTHER" id="PTHR22749">
    <property type="entry name" value="RIBOFLAVIN KINASE/FMN ADENYLYLTRANSFERASE"/>
    <property type="match status" value="1"/>
</dbReference>
<dbReference type="GO" id="GO:0016301">
    <property type="term" value="F:kinase activity"/>
    <property type="evidence" value="ECO:0007669"/>
    <property type="project" value="UniProtKB-KW"/>
</dbReference>
<dbReference type="InterPro" id="IPR023465">
    <property type="entry name" value="Riboflavin_kinase_dom_sf"/>
</dbReference>
<evidence type="ECO:0000313" key="10">
    <source>
        <dbReference type="Proteomes" id="UP001300096"/>
    </source>
</evidence>
<evidence type="ECO:0000256" key="2">
    <source>
        <dbReference type="ARBA" id="ARBA00022630"/>
    </source>
</evidence>
<feature type="domain" description="Riboflavin kinase" evidence="8">
    <location>
        <begin position="1"/>
        <end position="121"/>
    </location>
</feature>
<dbReference type="EC" id="2.7.1.26" evidence="1"/>
<keyword evidence="5" id="KW-0547">Nucleotide-binding</keyword>
<evidence type="ECO:0000256" key="6">
    <source>
        <dbReference type="ARBA" id="ARBA00022840"/>
    </source>
</evidence>
<dbReference type="Gene3D" id="2.40.30.30">
    <property type="entry name" value="Riboflavin kinase-like"/>
    <property type="match status" value="1"/>
</dbReference>
<organism evidence="9 10">
    <name type="scientific">Microbacterium croceum</name>
    <dbReference type="NCBI Taxonomy" id="2851645"/>
    <lineage>
        <taxon>Bacteria</taxon>
        <taxon>Bacillati</taxon>
        <taxon>Actinomycetota</taxon>
        <taxon>Actinomycetes</taxon>
        <taxon>Micrococcales</taxon>
        <taxon>Microbacteriaceae</taxon>
        <taxon>Microbacterium</taxon>
    </lineage>
</organism>
<name>A0ABT0FIR6_9MICO</name>
<comment type="caution">
    <text evidence="9">The sequence shown here is derived from an EMBL/GenBank/DDBJ whole genome shotgun (WGS) entry which is preliminary data.</text>
</comment>
<comment type="catalytic activity">
    <reaction evidence="7">
        <text>riboflavin + ATP = FMN + ADP + H(+)</text>
        <dbReference type="Rhea" id="RHEA:14357"/>
        <dbReference type="ChEBI" id="CHEBI:15378"/>
        <dbReference type="ChEBI" id="CHEBI:30616"/>
        <dbReference type="ChEBI" id="CHEBI:57986"/>
        <dbReference type="ChEBI" id="CHEBI:58210"/>
        <dbReference type="ChEBI" id="CHEBI:456216"/>
        <dbReference type="EC" id="2.7.1.26"/>
    </reaction>
</comment>
<dbReference type="Proteomes" id="UP001300096">
    <property type="component" value="Unassembled WGS sequence"/>
</dbReference>
<dbReference type="EMBL" id="JAHWXN010000002">
    <property type="protein sequence ID" value="MCK2037681.1"/>
    <property type="molecule type" value="Genomic_DNA"/>
</dbReference>
<reference evidence="9 10" key="1">
    <citation type="submission" date="2021-06" db="EMBL/GenBank/DDBJ databases">
        <title>Genome-based taxonomic framework of Microbacterium strains isolated from marine environment, the description of four new species and reclassification of four preexisting species.</title>
        <authorList>
            <person name="Lee S.D."/>
            <person name="Kim S.-M."/>
            <person name="Byeon Y.-S."/>
            <person name="Yang H.L."/>
            <person name="Kim I.S."/>
        </authorList>
    </citation>
    <scope>NUCLEOTIDE SEQUENCE [LARGE SCALE GENOMIC DNA]</scope>
    <source>
        <strain evidence="9 10">SSW1-49</strain>
    </source>
</reference>
<gene>
    <name evidence="9" type="ORF">KZC51_16255</name>
</gene>
<dbReference type="InterPro" id="IPR015865">
    <property type="entry name" value="Riboflavin_kinase_bac/euk"/>
</dbReference>
<evidence type="ECO:0000256" key="3">
    <source>
        <dbReference type="ARBA" id="ARBA00022643"/>
    </source>
</evidence>
<evidence type="ECO:0000256" key="1">
    <source>
        <dbReference type="ARBA" id="ARBA00012105"/>
    </source>
</evidence>
<proteinExistence type="predicted"/>
<evidence type="ECO:0000256" key="5">
    <source>
        <dbReference type="ARBA" id="ARBA00022741"/>
    </source>
</evidence>
<keyword evidence="2" id="KW-0285">Flavoprotein</keyword>
<dbReference type="PANTHER" id="PTHR22749:SF6">
    <property type="entry name" value="RIBOFLAVIN KINASE"/>
    <property type="match status" value="1"/>
</dbReference>
<dbReference type="SMART" id="SM00904">
    <property type="entry name" value="Flavokinase"/>
    <property type="match status" value="1"/>
</dbReference>
<evidence type="ECO:0000256" key="4">
    <source>
        <dbReference type="ARBA" id="ARBA00022679"/>
    </source>
</evidence>
<evidence type="ECO:0000259" key="8">
    <source>
        <dbReference type="SMART" id="SM00904"/>
    </source>
</evidence>
<dbReference type="Pfam" id="PF01687">
    <property type="entry name" value="Flavokinase"/>
    <property type="match status" value="1"/>
</dbReference>